<name>A0AAE4MFS3_9EURY</name>
<evidence type="ECO:0000313" key="1">
    <source>
        <dbReference type="EMBL" id="MDV0443265.1"/>
    </source>
</evidence>
<dbReference type="AlphaFoldDB" id="A0AAE4MFS3"/>
<accession>A0AAE4MFS3</accession>
<organism evidence="1 2">
    <name type="scientific">Methanorbis rubei</name>
    <dbReference type="NCBI Taxonomy" id="3028300"/>
    <lineage>
        <taxon>Archaea</taxon>
        <taxon>Methanobacteriati</taxon>
        <taxon>Methanobacteriota</taxon>
        <taxon>Stenosarchaea group</taxon>
        <taxon>Methanomicrobia</taxon>
        <taxon>Methanomicrobiales</taxon>
        <taxon>Methanocorpusculaceae</taxon>
        <taxon>Methanorbis</taxon>
    </lineage>
</organism>
<dbReference type="Proteomes" id="UP001283212">
    <property type="component" value="Unassembled WGS sequence"/>
</dbReference>
<gene>
    <name evidence="1" type="ORF">McpCs1_06350</name>
</gene>
<keyword evidence="2" id="KW-1185">Reference proteome</keyword>
<proteinExistence type="predicted"/>
<dbReference type="Gene3D" id="3.30.450.20">
    <property type="entry name" value="PAS domain"/>
    <property type="match status" value="2"/>
</dbReference>
<dbReference type="RefSeq" id="WP_338095792.1">
    <property type="nucleotide sequence ID" value="NZ_JAWDKB010000002.1"/>
</dbReference>
<protein>
    <recommendedName>
        <fullName evidence="3">Cache domain-containing protein</fullName>
    </recommendedName>
</protein>
<dbReference type="EMBL" id="JAWDKB010000002">
    <property type="protein sequence ID" value="MDV0443265.1"/>
    <property type="molecule type" value="Genomic_DNA"/>
</dbReference>
<reference evidence="1 2" key="1">
    <citation type="submission" date="2023-06" db="EMBL/GenBank/DDBJ databases">
        <title>Genome sequence of Methancorpusculaceae sp. Cs1.</title>
        <authorList>
            <person name="Protasov E."/>
            <person name="Platt K."/>
            <person name="Poehlein A."/>
            <person name="Daniel R."/>
            <person name="Brune A."/>
        </authorList>
    </citation>
    <scope>NUCLEOTIDE SEQUENCE [LARGE SCALE GENOMIC DNA]</scope>
    <source>
        <strain evidence="1 2">Cs1</strain>
    </source>
</reference>
<sequence length="555" mass="61628">MNKQWLLLSGILAVGIVALGVFAAYHWSDSPAPITNVSDEMREVANTLHNFMVNRTEGYNSDMHRTASALTGVTDKKNITDILYELYWEHPDGPGVYLVNASGGVVATVPYASMNDVLNNPEIQAITEKSFSNATDLRLEGPIYTQSYGEVLCFVLPVYTADGVYDGYICLGQTPGILADYVFPYSTGSNERYDVWITRPDGTILWHPNSDLIGKNIRTSRLFDEFRKEMLPILENPEGETSYRYRVLGYDTTILEKQAVWKTVMVSDMPSCVVLVNYQYAEPDIVFPENMTTVYLQNVVRSMYQYAGSHSKEQTFAAINDPNGPFTEKGVLTFAYDMNGTVLAHSTLPHMIGEQRLNYLGAYGATHPVVGMISRASQGGGFTHYYASLPYSDNMATFDLSYVLPVDDTWFVGASIPVTDTLFTYNSEFRAELHKNLEYARKYLNEHGKEQTLEELMAPSGVFRTDNVSVFAANYNGTILAASDIFPGSVGENSFSVISYHGGSVGREFVILAKSGGGFTYYDTETGVYLIYIEPVDDTWYMGTGVRIGDSHPSA</sequence>
<evidence type="ECO:0008006" key="3">
    <source>
        <dbReference type="Google" id="ProtNLM"/>
    </source>
</evidence>
<comment type="caution">
    <text evidence="1">The sequence shown here is derived from an EMBL/GenBank/DDBJ whole genome shotgun (WGS) entry which is preliminary data.</text>
</comment>
<evidence type="ECO:0000313" key="2">
    <source>
        <dbReference type="Proteomes" id="UP001283212"/>
    </source>
</evidence>